<name>A0A7S6RGC9_9CYAN</name>
<accession>A0A7S6RGC9</accession>
<protein>
    <submittedName>
        <fullName evidence="1">Acetyltransferase</fullName>
    </submittedName>
</protein>
<dbReference type="Proteomes" id="UP000593846">
    <property type="component" value="Chromosome"/>
</dbReference>
<dbReference type="KEGG" id="aee:IM676_09410"/>
<dbReference type="EMBL" id="CP063311">
    <property type="protein sequence ID" value="QOV24413.1"/>
    <property type="molecule type" value="Genomic_DNA"/>
</dbReference>
<dbReference type="RefSeq" id="WP_200989933.1">
    <property type="nucleotide sequence ID" value="NZ_CP063311.1"/>
</dbReference>
<dbReference type="AlphaFoldDB" id="A0A7S6RGC9"/>
<evidence type="ECO:0000313" key="1">
    <source>
        <dbReference type="EMBL" id="QOV24413.1"/>
    </source>
</evidence>
<reference evidence="2" key="1">
    <citation type="submission" date="2020-10" db="EMBL/GenBank/DDBJ databases">
        <title>Genome-based taxonomic classification of the species Anabaenopsis elenkinii.</title>
        <authorList>
            <person name="Delbaje E."/>
            <person name="Andreote A.P.D."/>
            <person name="Pellegrinetti T.A."/>
            <person name="Cruz R.B."/>
            <person name="Branco L.H.Z."/>
            <person name="Fiore M.F."/>
        </authorList>
    </citation>
    <scope>NUCLEOTIDE SEQUENCE [LARGE SCALE GENOMIC DNA]</scope>
    <source>
        <strain evidence="2">CCIBt3563</strain>
    </source>
</reference>
<keyword evidence="1" id="KW-0808">Transferase</keyword>
<gene>
    <name evidence="1" type="ORF">IM676_09410</name>
</gene>
<organism evidence="1 2">
    <name type="scientific">Anabaenopsis elenkinii CCIBt3563</name>
    <dbReference type="NCBI Taxonomy" id="2779889"/>
    <lineage>
        <taxon>Bacteria</taxon>
        <taxon>Bacillati</taxon>
        <taxon>Cyanobacteriota</taxon>
        <taxon>Cyanophyceae</taxon>
        <taxon>Nostocales</taxon>
        <taxon>Nodulariaceae</taxon>
        <taxon>Anabaenopsis</taxon>
    </lineage>
</organism>
<proteinExistence type="predicted"/>
<sequence length="76" mass="8799">MFLQLKDSGDLIKVLDFQELIDPNSRVIRAQDQLGQEEQEPETYQKQNLVFPSGESLPLCWVDPNYRHPQLCTSAH</sequence>
<dbReference type="GO" id="GO:0016740">
    <property type="term" value="F:transferase activity"/>
    <property type="evidence" value="ECO:0007669"/>
    <property type="project" value="UniProtKB-KW"/>
</dbReference>
<keyword evidence="2" id="KW-1185">Reference proteome</keyword>
<evidence type="ECO:0000313" key="2">
    <source>
        <dbReference type="Proteomes" id="UP000593846"/>
    </source>
</evidence>